<name>A0ABN8M5G5_9CNID</name>
<dbReference type="Proteomes" id="UP001159427">
    <property type="component" value="Unassembled WGS sequence"/>
</dbReference>
<comment type="caution">
    <text evidence="1">The sequence shown here is derived from an EMBL/GenBank/DDBJ whole genome shotgun (WGS) entry which is preliminary data.</text>
</comment>
<dbReference type="EMBL" id="CALNXI010000250">
    <property type="protein sequence ID" value="CAH3023183.1"/>
    <property type="molecule type" value="Genomic_DNA"/>
</dbReference>
<gene>
    <name evidence="1" type="ORF">PEVE_00018437</name>
</gene>
<evidence type="ECO:0000313" key="2">
    <source>
        <dbReference type="Proteomes" id="UP001159427"/>
    </source>
</evidence>
<evidence type="ECO:0000313" key="1">
    <source>
        <dbReference type="EMBL" id="CAH3023183.1"/>
    </source>
</evidence>
<protein>
    <submittedName>
        <fullName evidence="1">Uncharacterized protein</fullName>
    </submittedName>
</protein>
<proteinExistence type="predicted"/>
<reference evidence="1 2" key="1">
    <citation type="submission" date="2022-05" db="EMBL/GenBank/DDBJ databases">
        <authorList>
            <consortium name="Genoscope - CEA"/>
            <person name="William W."/>
        </authorList>
    </citation>
    <scope>NUCLEOTIDE SEQUENCE [LARGE SCALE GENOMIC DNA]</scope>
</reference>
<organism evidence="1 2">
    <name type="scientific">Porites evermanni</name>
    <dbReference type="NCBI Taxonomy" id="104178"/>
    <lineage>
        <taxon>Eukaryota</taxon>
        <taxon>Metazoa</taxon>
        <taxon>Cnidaria</taxon>
        <taxon>Anthozoa</taxon>
        <taxon>Hexacorallia</taxon>
        <taxon>Scleractinia</taxon>
        <taxon>Fungiina</taxon>
        <taxon>Poritidae</taxon>
        <taxon>Porites</taxon>
    </lineage>
</organism>
<accession>A0ABN8M5G5</accession>
<sequence>MTRRLTLETDEDHNFVYVRPKAIIGSSGSAWASETVDLRHRSPDVLEMPTSNEHTYTEAFRGFCAHAHDYLFQCMDRAIKVTTKSECPHRLYEASRVGHLQRGLKRALETFDMDTSLTDAEKTFATRVIPTLSQIQSTLYELKDVISSSEFTGVSVGEMMILNARVKVSSTSLFEIFENLKLPKVKPKWADLTDAGPGVGVSNYLLRFRDSEMARLYNSDYRVRCHRSRCDSGQGEAERTNSAIGDSIVDGETVEWEKTKCFQGMTEEIDVSERLPGIREKKNGK</sequence>
<keyword evidence="2" id="KW-1185">Reference proteome</keyword>